<accession>A0A382QPH3</accession>
<gene>
    <name evidence="1" type="ORF">METZ01_LOCUS340237</name>
</gene>
<evidence type="ECO:0000313" key="1">
    <source>
        <dbReference type="EMBL" id="SVC87383.1"/>
    </source>
</evidence>
<dbReference type="EMBL" id="UINC01115972">
    <property type="protein sequence ID" value="SVC87383.1"/>
    <property type="molecule type" value="Genomic_DNA"/>
</dbReference>
<feature type="non-terminal residue" evidence="1">
    <location>
        <position position="45"/>
    </location>
</feature>
<evidence type="ECO:0008006" key="2">
    <source>
        <dbReference type="Google" id="ProtNLM"/>
    </source>
</evidence>
<dbReference type="AlphaFoldDB" id="A0A382QPH3"/>
<organism evidence="1">
    <name type="scientific">marine metagenome</name>
    <dbReference type="NCBI Taxonomy" id="408172"/>
    <lineage>
        <taxon>unclassified sequences</taxon>
        <taxon>metagenomes</taxon>
        <taxon>ecological metagenomes</taxon>
    </lineage>
</organism>
<protein>
    <recommendedName>
        <fullName evidence="2">N-acetylmuramic acid 6-phosphate etherase</fullName>
    </recommendedName>
</protein>
<sequence length="45" mass="5111">MRWDKITEKQNPVSERIDQKSTREILEIINKDDAGVSDAVAEALP</sequence>
<name>A0A382QPH3_9ZZZZ</name>
<proteinExistence type="predicted"/>
<dbReference type="Gene3D" id="3.40.50.10490">
    <property type="entry name" value="Glucose-6-phosphate isomerase like protein, domain 1"/>
    <property type="match status" value="1"/>
</dbReference>
<reference evidence="1" key="1">
    <citation type="submission" date="2018-05" db="EMBL/GenBank/DDBJ databases">
        <authorList>
            <person name="Lanie J.A."/>
            <person name="Ng W.-L."/>
            <person name="Kazmierczak K.M."/>
            <person name="Andrzejewski T.M."/>
            <person name="Davidsen T.M."/>
            <person name="Wayne K.J."/>
            <person name="Tettelin H."/>
            <person name="Glass J.I."/>
            <person name="Rusch D."/>
            <person name="Podicherti R."/>
            <person name="Tsui H.-C.T."/>
            <person name="Winkler M.E."/>
        </authorList>
    </citation>
    <scope>NUCLEOTIDE SEQUENCE</scope>
</reference>